<dbReference type="AlphaFoldDB" id="A0A8A0RLK5"/>
<dbReference type="KEGG" id="kme:H0A61_00982"/>
<evidence type="ECO:0000313" key="2">
    <source>
        <dbReference type="Proteomes" id="UP000662904"/>
    </source>
</evidence>
<name>A0A8A0RLK5_9FIRM</name>
<evidence type="ECO:0000313" key="1">
    <source>
        <dbReference type="EMBL" id="QSQ08644.1"/>
    </source>
</evidence>
<organism evidence="1 2">
    <name type="scientific">Koleobacter methoxysyntrophicus</name>
    <dbReference type="NCBI Taxonomy" id="2751313"/>
    <lineage>
        <taxon>Bacteria</taxon>
        <taxon>Bacillati</taxon>
        <taxon>Bacillota</taxon>
        <taxon>Clostridia</taxon>
        <taxon>Koleobacterales</taxon>
        <taxon>Koleobacteraceae</taxon>
        <taxon>Koleobacter</taxon>
    </lineage>
</organism>
<sequence>MVFHEYFILLFLFINMTVPLAQGELNGIPPLAVRSSLSSAHSGIWLSAATGL</sequence>
<protein>
    <submittedName>
        <fullName evidence="1">Uncharacterized protein</fullName>
    </submittedName>
</protein>
<reference evidence="1" key="1">
    <citation type="submission" date="2020-07" db="EMBL/GenBank/DDBJ databases">
        <title>Koleobacter methoxysyntrophicus gen. nov., sp. nov., a novel anaerobic bacterium isolated from deep subsurface oil field and proposal of Koleobacterales ord. nov. in the phylum Firmicutes.</title>
        <authorList>
            <person name="Sakamoto S."/>
            <person name="Tamaki H."/>
        </authorList>
    </citation>
    <scope>NUCLEOTIDE SEQUENCE</scope>
    <source>
        <strain evidence="1">NRmbB1</strain>
    </source>
</reference>
<proteinExistence type="predicted"/>
<dbReference type="Proteomes" id="UP000662904">
    <property type="component" value="Chromosome"/>
</dbReference>
<accession>A0A8A0RLK5</accession>
<keyword evidence="2" id="KW-1185">Reference proteome</keyword>
<dbReference type="EMBL" id="CP059066">
    <property type="protein sequence ID" value="QSQ08644.1"/>
    <property type="molecule type" value="Genomic_DNA"/>
</dbReference>
<gene>
    <name evidence="1" type="ORF">H0A61_00982</name>
</gene>